<evidence type="ECO:0000256" key="4">
    <source>
        <dbReference type="ARBA" id="ARBA00022692"/>
    </source>
</evidence>
<evidence type="ECO:0000313" key="14">
    <source>
        <dbReference type="Proteomes" id="UP000217785"/>
    </source>
</evidence>
<evidence type="ECO:0000259" key="11">
    <source>
        <dbReference type="PROSITE" id="PS50111"/>
    </source>
</evidence>
<dbReference type="SUPFAM" id="SSF58104">
    <property type="entry name" value="Methyl-accepting chemotaxis protein (MCP) signaling domain"/>
    <property type="match status" value="1"/>
</dbReference>
<evidence type="ECO:0000256" key="2">
    <source>
        <dbReference type="ARBA" id="ARBA00004236"/>
    </source>
</evidence>
<dbReference type="PANTHER" id="PTHR32089">
    <property type="entry name" value="METHYL-ACCEPTING CHEMOTAXIS PROTEIN MCPB"/>
    <property type="match status" value="1"/>
</dbReference>
<evidence type="ECO:0000256" key="8">
    <source>
        <dbReference type="ARBA" id="ARBA00029447"/>
    </source>
</evidence>
<dbReference type="SMART" id="SM00304">
    <property type="entry name" value="HAMP"/>
    <property type="match status" value="1"/>
</dbReference>
<comment type="similarity">
    <text evidence="8">Belongs to the methyl-accepting chemotaxis (MCP) protein family.</text>
</comment>
<accession>A0A292YM58</accession>
<dbReference type="AlphaFoldDB" id="A0A292YM58"/>
<keyword evidence="5 10" id="KW-1133">Transmembrane helix</keyword>
<sequence>MKLINRISFKLGITLLSLIAISLVGQIVLFYFMQSFKFDAAEINVAGKQRMLSQKMGKEAFAAYQNINNPEVRKALTSTISLFQKHHEGLLNGDPSLNLPGVQNPVVRDKLLALEPEWKQFQNQLLTVSDPAQSEESRRTALRSVEINNMVLLNKMIEIVSIMEADNAAKQSRLHTIQYILFGLSLVTGFLAWYLLTRMIVTPVKQLAVQTELIASGDLRSSLQVNRSDELGQLAESFNAMSRNMREIIKEINEQASLVASMAQELGAQSIQMTKASESISASFETVSYSTQDQSEKISHTLHSVQALNTDVQAIDGVISDVQREIRQSVEWAGTGKKQMDSVVDNMSIIAGQVDHIQAVIRELDEQSEKINEITGLISDISNQTNLLALNAAIEAARAGEHGRGFAVVADEVRKLAEQSARSAEQIGSLVQVILQKTQLTVAEISSSKEAVDKGILTVNEANESFIQIENSIRTAFTDFESIIASSKRLASASSQIASAMDDISKLVEETADNTASVAATTQQQLASMEELSTAAQSLAESGSHMQAAASRFKV</sequence>
<dbReference type="SMART" id="SM00283">
    <property type="entry name" value="MA"/>
    <property type="match status" value="1"/>
</dbReference>
<proteinExistence type="inferred from homology"/>
<feature type="transmembrane region" description="Helical" evidence="10">
    <location>
        <begin position="179"/>
        <end position="196"/>
    </location>
</feature>
<dbReference type="FunFam" id="1.10.287.950:FF:000001">
    <property type="entry name" value="Methyl-accepting chemotaxis sensory transducer"/>
    <property type="match status" value="1"/>
</dbReference>
<keyword evidence="6 10" id="KW-0472">Membrane</keyword>
<dbReference type="CDD" id="cd06225">
    <property type="entry name" value="HAMP"/>
    <property type="match status" value="1"/>
</dbReference>
<reference evidence="14" key="1">
    <citation type="submission" date="2017-07" db="EMBL/GenBank/DDBJ databases">
        <title>Draft genome sequence of Effusibacillus lacus strain skLN1.</title>
        <authorList>
            <person name="Watanabe M."/>
            <person name="Kojima H."/>
            <person name="Fukui M."/>
        </authorList>
    </citation>
    <scope>NUCLEOTIDE SEQUENCE [LARGE SCALE GENOMIC DNA]</scope>
    <source>
        <strain evidence="14">skLN1</strain>
    </source>
</reference>
<dbReference type="Pfam" id="PF13675">
    <property type="entry name" value="PilJ"/>
    <property type="match status" value="1"/>
</dbReference>
<dbReference type="InterPro" id="IPR029095">
    <property type="entry name" value="NarX-like_N"/>
</dbReference>
<feature type="domain" description="HAMP" evidence="12">
    <location>
        <begin position="198"/>
        <end position="250"/>
    </location>
</feature>
<evidence type="ECO:0000256" key="5">
    <source>
        <dbReference type="ARBA" id="ARBA00022989"/>
    </source>
</evidence>
<evidence type="ECO:0000313" key="13">
    <source>
        <dbReference type="EMBL" id="GAX89474.1"/>
    </source>
</evidence>
<dbReference type="PROSITE" id="PS50885">
    <property type="entry name" value="HAMP"/>
    <property type="match status" value="1"/>
</dbReference>
<dbReference type="InterPro" id="IPR004089">
    <property type="entry name" value="MCPsignal_dom"/>
</dbReference>
<evidence type="ECO:0000256" key="7">
    <source>
        <dbReference type="ARBA" id="ARBA00023224"/>
    </source>
</evidence>
<dbReference type="PROSITE" id="PS50111">
    <property type="entry name" value="CHEMOTAXIS_TRANSDUC_2"/>
    <property type="match status" value="1"/>
</dbReference>
<keyword evidence="4 10" id="KW-0812">Transmembrane</keyword>
<dbReference type="EMBL" id="BDUF01000022">
    <property type="protein sequence ID" value="GAX89474.1"/>
    <property type="molecule type" value="Genomic_DNA"/>
</dbReference>
<dbReference type="GO" id="GO:0006935">
    <property type="term" value="P:chemotaxis"/>
    <property type="evidence" value="ECO:0007669"/>
    <property type="project" value="UniProtKB-ARBA"/>
</dbReference>
<dbReference type="GO" id="GO:0005886">
    <property type="term" value="C:plasma membrane"/>
    <property type="evidence" value="ECO:0007669"/>
    <property type="project" value="UniProtKB-SubCell"/>
</dbReference>
<comment type="subcellular location">
    <subcellularLocation>
        <location evidence="2">Cell membrane</location>
    </subcellularLocation>
    <subcellularLocation>
        <location evidence="1">Membrane</location>
        <topology evidence="1">Multi-pass membrane protein</topology>
    </subcellularLocation>
</comment>
<dbReference type="GO" id="GO:0007165">
    <property type="term" value="P:signal transduction"/>
    <property type="evidence" value="ECO:0007669"/>
    <property type="project" value="UniProtKB-KW"/>
</dbReference>
<organism evidence="13 14">
    <name type="scientific">Effusibacillus lacus</name>
    <dbReference type="NCBI Taxonomy" id="1348429"/>
    <lineage>
        <taxon>Bacteria</taxon>
        <taxon>Bacillati</taxon>
        <taxon>Bacillota</taxon>
        <taxon>Bacilli</taxon>
        <taxon>Bacillales</taxon>
        <taxon>Alicyclobacillaceae</taxon>
        <taxon>Effusibacillus</taxon>
    </lineage>
</organism>
<dbReference type="InterPro" id="IPR003660">
    <property type="entry name" value="HAMP_dom"/>
</dbReference>
<evidence type="ECO:0000256" key="1">
    <source>
        <dbReference type="ARBA" id="ARBA00004141"/>
    </source>
</evidence>
<keyword evidence="3" id="KW-1003">Cell membrane</keyword>
<comment type="caution">
    <text evidence="13">The sequence shown here is derived from an EMBL/GenBank/DDBJ whole genome shotgun (WGS) entry which is preliminary data.</text>
</comment>
<dbReference type="Proteomes" id="UP000217785">
    <property type="component" value="Unassembled WGS sequence"/>
</dbReference>
<dbReference type="RefSeq" id="WP_165912609.1">
    <property type="nucleotide sequence ID" value="NZ_BDUF01000022.1"/>
</dbReference>
<evidence type="ECO:0000259" key="12">
    <source>
        <dbReference type="PROSITE" id="PS50885"/>
    </source>
</evidence>
<dbReference type="Gene3D" id="1.10.287.950">
    <property type="entry name" value="Methyl-accepting chemotaxis protein"/>
    <property type="match status" value="1"/>
</dbReference>
<feature type="domain" description="Methyl-accepting transducer" evidence="11">
    <location>
        <begin position="269"/>
        <end position="505"/>
    </location>
</feature>
<evidence type="ECO:0000256" key="3">
    <source>
        <dbReference type="ARBA" id="ARBA00022475"/>
    </source>
</evidence>
<dbReference type="Pfam" id="PF00015">
    <property type="entry name" value="MCPsignal"/>
    <property type="match status" value="1"/>
</dbReference>
<evidence type="ECO:0000256" key="9">
    <source>
        <dbReference type="PROSITE-ProRule" id="PRU00284"/>
    </source>
</evidence>
<dbReference type="Pfam" id="PF00672">
    <property type="entry name" value="HAMP"/>
    <property type="match status" value="1"/>
</dbReference>
<name>A0A292YM58_9BACL</name>
<dbReference type="PANTHER" id="PTHR32089:SF112">
    <property type="entry name" value="LYSOZYME-LIKE PROTEIN-RELATED"/>
    <property type="match status" value="1"/>
</dbReference>
<protein>
    <submittedName>
        <fullName evidence="13">Chemotaxis protein</fullName>
    </submittedName>
</protein>
<evidence type="ECO:0000256" key="10">
    <source>
        <dbReference type="SAM" id="Phobius"/>
    </source>
</evidence>
<evidence type="ECO:0000256" key="6">
    <source>
        <dbReference type="ARBA" id="ARBA00023136"/>
    </source>
</evidence>
<dbReference type="CDD" id="cd11386">
    <property type="entry name" value="MCP_signal"/>
    <property type="match status" value="1"/>
</dbReference>
<keyword evidence="14" id="KW-1185">Reference proteome</keyword>
<dbReference type="Gene3D" id="6.10.340.10">
    <property type="match status" value="1"/>
</dbReference>
<feature type="transmembrane region" description="Helical" evidence="10">
    <location>
        <begin position="12"/>
        <end position="32"/>
    </location>
</feature>
<keyword evidence="7 9" id="KW-0807">Transducer</keyword>